<dbReference type="STRING" id="7897.ENSLACP00000002641"/>
<evidence type="ECO:0000256" key="6">
    <source>
        <dbReference type="ARBA" id="ARBA00023242"/>
    </source>
</evidence>
<evidence type="ECO:0000256" key="5">
    <source>
        <dbReference type="ARBA" id="ARBA00023054"/>
    </source>
</evidence>
<dbReference type="GO" id="GO:0005730">
    <property type="term" value="C:nucleolus"/>
    <property type="evidence" value="ECO:0007669"/>
    <property type="project" value="UniProtKB-SubCell"/>
</dbReference>
<dbReference type="GO" id="GO:0006364">
    <property type="term" value="P:rRNA processing"/>
    <property type="evidence" value="ECO:0007669"/>
    <property type="project" value="TreeGrafter"/>
</dbReference>
<dbReference type="AlphaFoldDB" id="H2ZZ20"/>
<evidence type="ECO:0000256" key="4">
    <source>
        <dbReference type="ARBA" id="ARBA00022517"/>
    </source>
</evidence>
<dbReference type="GeneTree" id="ENSGT00390000014984"/>
<evidence type="ECO:0000256" key="1">
    <source>
        <dbReference type="ARBA" id="ARBA00003387"/>
    </source>
</evidence>
<dbReference type="PANTHER" id="PTHR13028">
    <property type="entry name" value="RRNA PROCESSING PROTEIN EBNA1-BINDING PROTEIN-RELATED"/>
    <property type="match status" value="1"/>
</dbReference>
<organism evidence="7 8">
    <name type="scientific">Latimeria chalumnae</name>
    <name type="common">Coelacanth</name>
    <dbReference type="NCBI Taxonomy" id="7897"/>
    <lineage>
        <taxon>Eukaryota</taxon>
        <taxon>Metazoa</taxon>
        <taxon>Chordata</taxon>
        <taxon>Craniata</taxon>
        <taxon>Vertebrata</taxon>
        <taxon>Euteleostomi</taxon>
        <taxon>Coelacanthiformes</taxon>
        <taxon>Coelacanthidae</taxon>
        <taxon>Latimeria</taxon>
    </lineage>
</organism>
<dbReference type="PANTHER" id="PTHR13028:SF0">
    <property type="entry name" value="RRNA-PROCESSING PROTEIN EBP2-RELATED"/>
    <property type="match status" value="1"/>
</dbReference>
<reference evidence="7" key="2">
    <citation type="submission" date="2025-08" db="UniProtKB">
        <authorList>
            <consortium name="Ensembl"/>
        </authorList>
    </citation>
    <scope>IDENTIFICATION</scope>
</reference>
<dbReference type="eggNOG" id="KOG3080">
    <property type="taxonomic scope" value="Eukaryota"/>
</dbReference>
<dbReference type="EMBL" id="AFYH01263753">
    <property type="status" value="NOT_ANNOTATED_CDS"/>
    <property type="molecule type" value="Genomic_DNA"/>
</dbReference>
<gene>
    <name evidence="7" type="primary">EBNA1BP2</name>
</gene>
<dbReference type="InterPro" id="IPR008610">
    <property type="entry name" value="Ebp2"/>
</dbReference>
<proteinExistence type="inferred from homology"/>
<keyword evidence="8" id="KW-1185">Reference proteome</keyword>
<dbReference type="GO" id="GO:0042273">
    <property type="term" value="P:ribosomal large subunit biogenesis"/>
    <property type="evidence" value="ECO:0007669"/>
    <property type="project" value="TreeGrafter"/>
</dbReference>
<dbReference type="GO" id="GO:0034399">
    <property type="term" value="C:nuclear periphery"/>
    <property type="evidence" value="ECO:0007669"/>
    <property type="project" value="TreeGrafter"/>
</dbReference>
<protein>
    <submittedName>
        <fullName evidence="7">EBNA1 binding protein 2</fullName>
    </submittedName>
</protein>
<accession>H2ZZ20</accession>
<dbReference type="Bgee" id="ENSLACG00000002362">
    <property type="expression patterns" value="Expressed in muscle tissue and 6 other cell types or tissues"/>
</dbReference>
<sequence>VAFCLLSLFARAQDGLKRCLSEFRKDLAWVERLDMTNGPAPDIVAKAEGRQPGQESSEVNVEDDFQREMFFYRQAQATVLEALPRLHSLKMLTKRPEDYFAEMAKSDQHMQKVRKTLLIKQAAMEKSEKAKQLRALRKYGKKVRRQ</sequence>
<dbReference type="EMBL" id="AFYH01263754">
    <property type="status" value="NOT_ANNOTATED_CDS"/>
    <property type="molecule type" value="Genomic_DNA"/>
</dbReference>
<dbReference type="Pfam" id="PF05890">
    <property type="entry name" value="Ebp2"/>
    <property type="match status" value="1"/>
</dbReference>
<dbReference type="OMA" id="ITHEKKH"/>
<dbReference type="HOGENOM" id="CLU_1781720_0_0_1"/>
<dbReference type="Ensembl" id="ENSLACT00000002662.1">
    <property type="protein sequence ID" value="ENSLACP00000002641.1"/>
    <property type="gene ID" value="ENSLACG00000002362.1"/>
</dbReference>
<comment type="function">
    <text evidence="1">Required for the processing of the 27S pre-rRNA.</text>
</comment>
<comment type="subcellular location">
    <subcellularLocation>
        <location evidence="2">Nucleus</location>
        <location evidence="2">Nucleolus</location>
    </subcellularLocation>
</comment>
<evidence type="ECO:0000256" key="2">
    <source>
        <dbReference type="ARBA" id="ARBA00004604"/>
    </source>
</evidence>
<keyword evidence="4" id="KW-0690">Ribosome biogenesis</keyword>
<keyword evidence="6" id="KW-0539">Nucleus</keyword>
<comment type="similarity">
    <text evidence="3">Belongs to the EBP2 family.</text>
</comment>
<evidence type="ECO:0000313" key="7">
    <source>
        <dbReference type="Ensembl" id="ENSLACP00000002641.1"/>
    </source>
</evidence>
<dbReference type="Proteomes" id="UP000008672">
    <property type="component" value="Unassembled WGS sequence"/>
</dbReference>
<keyword evidence="5" id="KW-0175">Coiled coil</keyword>
<reference evidence="8" key="1">
    <citation type="submission" date="2011-08" db="EMBL/GenBank/DDBJ databases">
        <title>The draft genome of Latimeria chalumnae.</title>
        <authorList>
            <person name="Di Palma F."/>
            <person name="Alfoldi J."/>
            <person name="Johnson J."/>
            <person name="Berlin A."/>
            <person name="Gnerre S."/>
            <person name="Jaffe D."/>
            <person name="MacCallum I."/>
            <person name="Young S."/>
            <person name="Walker B.J."/>
            <person name="Lander E."/>
            <person name="Lindblad-Toh K."/>
        </authorList>
    </citation>
    <scope>NUCLEOTIDE SEQUENCE [LARGE SCALE GENOMIC DNA]</scope>
    <source>
        <strain evidence="8">Wild caught</strain>
    </source>
</reference>
<evidence type="ECO:0000256" key="3">
    <source>
        <dbReference type="ARBA" id="ARBA00007336"/>
    </source>
</evidence>
<dbReference type="GO" id="GO:0030687">
    <property type="term" value="C:preribosome, large subunit precursor"/>
    <property type="evidence" value="ECO:0007669"/>
    <property type="project" value="TreeGrafter"/>
</dbReference>
<dbReference type="InParanoid" id="H2ZZ20"/>
<evidence type="ECO:0000313" key="8">
    <source>
        <dbReference type="Proteomes" id="UP000008672"/>
    </source>
</evidence>
<reference evidence="7" key="3">
    <citation type="submission" date="2025-09" db="UniProtKB">
        <authorList>
            <consortium name="Ensembl"/>
        </authorList>
    </citation>
    <scope>IDENTIFICATION</scope>
</reference>
<name>H2ZZ20_LATCH</name>